<dbReference type="InParanoid" id="T1F7G0"/>
<dbReference type="KEGG" id="hro:HELRODRAFT_173982"/>
<evidence type="ECO:0000313" key="2">
    <source>
        <dbReference type="EnsemblMetazoa" id="HelroP173982"/>
    </source>
</evidence>
<dbReference type="AlphaFoldDB" id="T1F7G0"/>
<evidence type="ECO:0000313" key="3">
    <source>
        <dbReference type="Proteomes" id="UP000015101"/>
    </source>
</evidence>
<sequence>MNSHLLENAPIGCSRYLTYVNQVLLLAFTLKLFKLTGEGEDEYTHSWKGYGSKPKQKIASTYIITSQFVVFADTERCGAVRDMKKRCDVQMPMDIRTLLDLTSYLTISRSVNQGTAGVYMEGHISMCKMSMHSAVP</sequence>
<accession>T1F7G0</accession>
<dbReference type="GeneID" id="20204759"/>
<reference evidence="1 3" key="2">
    <citation type="journal article" date="2013" name="Nature">
        <title>Insights into bilaterian evolution from three spiralian genomes.</title>
        <authorList>
            <person name="Simakov O."/>
            <person name="Marletaz F."/>
            <person name="Cho S.J."/>
            <person name="Edsinger-Gonzales E."/>
            <person name="Havlak P."/>
            <person name="Hellsten U."/>
            <person name="Kuo D.H."/>
            <person name="Larsson T."/>
            <person name="Lv J."/>
            <person name="Arendt D."/>
            <person name="Savage R."/>
            <person name="Osoegawa K."/>
            <person name="de Jong P."/>
            <person name="Grimwood J."/>
            <person name="Chapman J.A."/>
            <person name="Shapiro H."/>
            <person name="Aerts A."/>
            <person name="Otillar R.P."/>
            <person name="Terry A.Y."/>
            <person name="Boore J.L."/>
            <person name="Grigoriev I.V."/>
            <person name="Lindberg D.R."/>
            <person name="Seaver E.C."/>
            <person name="Weisblat D.A."/>
            <person name="Putnam N.H."/>
            <person name="Rokhsar D.S."/>
        </authorList>
    </citation>
    <scope>NUCLEOTIDE SEQUENCE</scope>
</reference>
<dbReference type="RefSeq" id="XP_009018792.1">
    <property type="nucleotide sequence ID" value="XM_009020544.1"/>
</dbReference>
<proteinExistence type="predicted"/>
<dbReference type="EMBL" id="AMQM01004778">
    <property type="status" value="NOT_ANNOTATED_CDS"/>
    <property type="molecule type" value="Genomic_DNA"/>
</dbReference>
<dbReference type="Proteomes" id="UP000015101">
    <property type="component" value="Unassembled WGS sequence"/>
</dbReference>
<protein>
    <submittedName>
        <fullName evidence="1 2">Uncharacterized protein</fullName>
    </submittedName>
</protein>
<keyword evidence="3" id="KW-1185">Reference proteome</keyword>
<dbReference type="CTD" id="20204759"/>
<gene>
    <name evidence="2" type="primary">20204759</name>
    <name evidence="1" type="ORF">HELRODRAFT_173982</name>
</gene>
<dbReference type="EMBL" id="KB096676">
    <property type="protein sequence ID" value="ESO03099.1"/>
    <property type="molecule type" value="Genomic_DNA"/>
</dbReference>
<organism evidence="2 3">
    <name type="scientific">Helobdella robusta</name>
    <name type="common">Californian leech</name>
    <dbReference type="NCBI Taxonomy" id="6412"/>
    <lineage>
        <taxon>Eukaryota</taxon>
        <taxon>Metazoa</taxon>
        <taxon>Spiralia</taxon>
        <taxon>Lophotrochozoa</taxon>
        <taxon>Annelida</taxon>
        <taxon>Clitellata</taxon>
        <taxon>Hirudinea</taxon>
        <taxon>Rhynchobdellida</taxon>
        <taxon>Glossiphoniidae</taxon>
        <taxon>Helobdella</taxon>
    </lineage>
</organism>
<reference evidence="2" key="3">
    <citation type="submission" date="2015-06" db="UniProtKB">
        <authorList>
            <consortium name="EnsemblMetazoa"/>
        </authorList>
    </citation>
    <scope>IDENTIFICATION</scope>
</reference>
<name>T1F7G0_HELRO</name>
<dbReference type="HOGENOM" id="CLU_1877664_0_0_1"/>
<dbReference type="EnsemblMetazoa" id="HelroT173982">
    <property type="protein sequence ID" value="HelroP173982"/>
    <property type="gene ID" value="HelroG173982"/>
</dbReference>
<reference evidence="3" key="1">
    <citation type="submission" date="2012-12" db="EMBL/GenBank/DDBJ databases">
        <authorList>
            <person name="Hellsten U."/>
            <person name="Grimwood J."/>
            <person name="Chapman J.A."/>
            <person name="Shapiro H."/>
            <person name="Aerts A."/>
            <person name="Otillar R.P."/>
            <person name="Terry A.Y."/>
            <person name="Boore J.L."/>
            <person name="Simakov O."/>
            <person name="Marletaz F."/>
            <person name="Cho S.-J."/>
            <person name="Edsinger-Gonzales E."/>
            <person name="Havlak P."/>
            <person name="Kuo D.-H."/>
            <person name="Larsson T."/>
            <person name="Lv J."/>
            <person name="Arendt D."/>
            <person name="Savage R."/>
            <person name="Osoegawa K."/>
            <person name="de Jong P."/>
            <person name="Lindberg D.R."/>
            <person name="Seaver E.C."/>
            <person name="Weisblat D.A."/>
            <person name="Putnam N.H."/>
            <person name="Grigoriev I.V."/>
            <person name="Rokhsar D.S."/>
        </authorList>
    </citation>
    <scope>NUCLEOTIDE SEQUENCE</scope>
</reference>
<evidence type="ECO:0000313" key="1">
    <source>
        <dbReference type="EMBL" id="ESO03099.1"/>
    </source>
</evidence>